<keyword evidence="1" id="KW-0240">DNA-directed RNA polymerase</keyword>
<keyword evidence="2" id="KW-1185">Reference proteome</keyword>
<dbReference type="Proteomes" id="UP000322159">
    <property type="component" value="Chromosome"/>
</dbReference>
<organism evidence="1 2">
    <name type="scientific">Protaetiibacter larvae</name>
    <dbReference type="NCBI Taxonomy" id="2592654"/>
    <lineage>
        <taxon>Bacteria</taxon>
        <taxon>Bacillati</taxon>
        <taxon>Actinomycetota</taxon>
        <taxon>Actinomycetes</taxon>
        <taxon>Micrococcales</taxon>
        <taxon>Microbacteriaceae</taxon>
        <taxon>Protaetiibacter</taxon>
    </lineage>
</organism>
<protein>
    <submittedName>
        <fullName evidence="1">DNA-directed RNA polymerase subunit beta</fullName>
    </submittedName>
</protein>
<keyword evidence="1" id="KW-0804">Transcription</keyword>
<name>A0A5C1Y6D2_9MICO</name>
<dbReference type="EMBL" id="CP043504">
    <property type="protein sequence ID" value="QEO09346.1"/>
    <property type="molecule type" value="Genomic_DNA"/>
</dbReference>
<dbReference type="RefSeq" id="WP_149324770.1">
    <property type="nucleotide sequence ID" value="NZ_CP043504.1"/>
</dbReference>
<evidence type="ECO:0000313" key="1">
    <source>
        <dbReference type="EMBL" id="QEO09346.1"/>
    </source>
</evidence>
<accession>A0A5C1Y6D2</accession>
<dbReference type="KEGG" id="lyk:FLP23_04550"/>
<evidence type="ECO:0000313" key="2">
    <source>
        <dbReference type="Proteomes" id="UP000322159"/>
    </source>
</evidence>
<dbReference type="GO" id="GO:0000428">
    <property type="term" value="C:DNA-directed RNA polymerase complex"/>
    <property type="evidence" value="ECO:0007669"/>
    <property type="project" value="UniProtKB-KW"/>
</dbReference>
<sequence length="209" mass="22430">MADDFHKPALFGGREFEAFPGARDPAAVMRIAHDTARSLLARVRDSDDPEVVDRVVRFTDEHGLDAVAELWAASGPRTLPGALWRIYLLRVMIRQDPAGVALLFQRGTEVLATIDPVIAGAPSPAGPSEVLELADRILHGVFDGDFPHALERAAAFCRVEAAGATSIADDQEAASPERATELTTRASRLALMADELAACARLAHDDALE</sequence>
<reference evidence="1 2" key="1">
    <citation type="submission" date="2019-09" db="EMBL/GenBank/DDBJ databases">
        <title>Genome sequencing of strain KACC 19322.</title>
        <authorList>
            <person name="Heo J."/>
            <person name="Kim S.-J."/>
            <person name="Kim J.-S."/>
            <person name="Hong S.-B."/>
            <person name="Kwon S.-W."/>
        </authorList>
    </citation>
    <scope>NUCLEOTIDE SEQUENCE [LARGE SCALE GENOMIC DNA]</scope>
    <source>
        <strain evidence="1 2">KACC 19322</strain>
    </source>
</reference>
<gene>
    <name evidence="1" type="ORF">FLP23_04550</name>
</gene>
<dbReference type="AlphaFoldDB" id="A0A5C1Y6D2"/>
<proteinExistence type="predicted"/>
<dbReference type="OrthoDB" id="5188280at2"/>